<dbReference type="STRING" id="1050174.CEPID_03200"/>
<organism evidence="6 7">
    <name type="scientific">Corynebacterium epidermidicanis</name>
    <dbReference type="NCBI Taxonomy" id="1050174"/>
    <lineage>
        <taxon>Bacteria</taxon>
        <taxon>Bacillati</taxon>
        <taxon>Actinomycetota</taxon>
        <taxon>Actinomycetes</taxon>
        <taxon>Mycobacteriales</taxon>
        <taxon>Corynebacteriaceae</taxon>
        <taxon>Corynebacterium</taxon>
    </lineage>
</organism>
<keyword evidence="3" id="KW-0472">Membrane</keyword>
<evidence type="ECO:0000313" key="7">
    <source>
        <dbReference type="Proteomes" id="UP000035368"/>
    </source>
</evidence>
<dbReference type="NCBIfam" id="TIGR00350">
    <property type="entry name" value="lytR_cpsA_psr"/>
    <property type="match status" value="1"/>
</dbReference>
<evidence type="ECO:0000256" key="2">
    <source>
        <dbReference type="SAM" id="MobiDB-lite"/>
    </source>
</evidence>
<evidence type="ECO:0000259" key="5">
    <source>
        <dbReference type="Pfam" id="PF13399"/>
    </source>
</evidence>
<accession>A0A0G3GPK5</accession>
<evidence type="ECO:0000256" key="1">
    <source>
        <dbReference type="ARBA" id="ARBA00006068"/>
    </source>
</evidence>
<keyword evidence="7" id="KW-1185">Reference proteome</keyword>
<feature type="domain" description="LytR/CpsA/Psr regulator C-terminal" evidence="5">
    <location>
        <begin position="393"/>
        <end position="478"/>
    </location>
</feature>
<sequence length="525" mass="54433">MTDKRRQARKLQAAPLLNTTVTQAGSTPARVVLALLSALVLIISGAGYASVGRLGNDVASAGGLSLGGGSKGTKDAKDGATDILLVGSDSRSDAQGNPLSPEEIGMLRAGDEENDNTDTIMVIRIPNDGSSATAISIPRDTYIHDDTMGNMKINGVYRAYKDARRTELSQGGLTNTQKLDQQATEAGRKALLDAVAKLTGITVDHYAEIGLLGFVLFTNAVGGVEVCLNEDTQDEYSGANFKKGRQTLEGPDALSFVRQRHGLPRGDLDRIVRQQAFMASLVNRVLATGTLTNPAKLNSLANAVRRSVVIDQDWDVMGFATQLQNLAGGNVKFDTIPVTSIDGTGDYGESVVTVDPVQVRAFFDTLLGSKSTASASPTVSAGTSASPSNVAGVSLHILNATPTTGFGASVAAPLKDAGYRVAEVGNAPQGLYSQSQVVAADPNNPKAIELATKLGGVPVTASQSLDSDSLVVVVAEDYAGPRSTEPQATQAPEAKVVGQPGGDFGQQIDVSPKLDAGGDGPRCVN</sequence>
<dbReference type="OrthoDB" id="9782542at2"/>
<keyword evidence="3" id="KW-1133">Transmembrane helix</keyword>
<dbReference type="Pfam" id="PF13399">
    <property type="entry name" value="LytR_C"/>
    <property type="match status" value="1"/>
</dbReference>
<evidence type="ECO:0000259" key="4">
    <source>
        <dbReference type="Pfam" id="PF03816"/>
    </source>
</evidence>
<dbReference type="PANTHER" id="PTHR33392">
    <property type="entry name" value="POLYISOPRENYL-TEICHOIC ACID--PEPTIDOGLYCAN TEICHOIC ACID TRANSFERASE TAGU"/>
    <property type="match status" value="1"/>
</dbReference>
<reference evidence="6 7" key="1">
    <citation type="submission" date="2015-05" db="EMBL/GenBank/DDBJ databases">
        <title>Complete genome sequence of Corynebacterium epidermidicanis DSM 45586, isolated from the skin of a dog suffering from pruritus.</title>
        <authorList>
            <person name="Ruckert C."/>
            <person name="Albersmeier A."/>
            <person name="Winkler A."/>
            <person name="Tauch A."/>
        </authorList>
    </citation>
    <scope>NUCLEOTIDE SEQUENCE [LARGE SCALE GENOMIC DNA]</scope>
    <source>
        <strain evidence="6 7">DSM 45586</strain>
    </source>
</reference>
<feature type="domain" description="Cell envelope-related transcriptional attenuator" evidence="4">
    <location>
        <begin position="116"/>
        <end position="285"/>
    </location>
</feature>
<dbReference type="InterPro" id="IPR004474">
    <property type="entry name" value="LytR_CpsA_psr"/>
</dbReference>
<dbReference type="Pfam" id="PF03816">
    <property type="entry name" value="LytR_cpsA_psr"/>
    <property type="match status" value="1"/>
</dbReference>
<name>A0A0G3GPK5_9CORY</name>
<dbReference type="Gene3D" id="3.30.70.2390">
    <property type="match status" value="1"/>
</dbReference>
<protein>
    <submittedName>
        <fullName evidence="6">Transcriptional attenuator, LytR family</fullName>
    </submittedName>
</protein>
<feature type="transmembrane region" description="Helical" evidence="3">
    <location>
        <begin position="31"/>
        <end position="51"/>
    </location>
</feature>
<gene>
    <name evidence="6" type="ORF">CEPID_03200</name>
</gene>
<dbReference type="InterPro" id="IPR050922">
    <property type="entry name" value="LytR/CpsA/Psr_CW_biosynth"/>
</dbReference>
<dbReference type="Gene3D" id="3.40.630.190">
    <property type="entry name" value="LCP protein"/>
    <property type="match status" value="1"/>
</dbReference>
<dbReference type="EMBL" id="CP011541">
    <property type="protein sequence ID" value="AKK02520.1"/>
    <property type="molecule type" value="Genomic_DNA"/>
</dbReference>
<dbReference type="KEGG" id="cei:CEPID_03200"/>
<dbReference type="InterPro" id="IPR027381">
    <property type="entry name" value="LytR/CpsA/Psr_C"/>
</dbReference>
<dbReference type="AlphaFoldDB" id="A0A0G3GPK5"/>
<proteinExistence type="inferred from homology"/>
<dbReference type="PANTHER" id="PTHR33392:SF6">
    <property type="entry name" value="POLYISOPRENYL-TEICHOIC ACID--PEPTIDOGLYCAN TEICHOIC ACID TRANSFERASE TAGU"/>
    <property type="match status" value="1"/>
</dbReference>
<comment type="similarity">
    <text evidence="1">Belongs to the LytR/CpsA/Psr (LCP) family.</text>
</comment>
<dbReference type="RefSeq" id="WP_047239710.1">
    <property type="nucleotide sequence ID" value="NZ_CP011541.1"/>
</dbReference>
<evidence type="ECO:0000256" key="3">
    <source>
        <dbReference type="SAM" id="Phobius"/>
    </source>
</evidence>
<dbReference type="PATRIC" id="fig|1050174.4.peg.651"/>
<keyword evidence="3" id="KW-0812">Transmembrane</keyword>
<feature type="region of interest" description="Disordered" evidence="2">
    <location>
        <begin position="481"/>
        <end position="525"/>
    </location>
</feature>
<evidence type="ECO:0000313" key="6">
    <source>
        <dbReference type="EMBL" id="AKK02520.1"/>
    </source>
</evidence>
<dbReference type="Proteomes" id="UP000035368">
    <property type="component" value="Chromosome"/>
</dbReference>